<feature type="transmembrane region" description="Helical" evidence="1">
    <location>
        <begin position="363"/>
        <end position="385"/>
    </location>
</feature>
<name>A0A0G0WQU6_9BACT</name>
<proteinExistence type="predicted"/>
<feature type="transmembrane region" description="Helical" evidence="1">
    <location>
        <begin position="223"/>
        <end position="243"/>
    </location>
</feature>
<protein>
    <submittedName>
        <fullName evidence="2">Uncharacterized protein</fullName>
    </submittedName>
</protein>
<feature type="transmembrane region" description="Helical" evidence="1">
    <location>
        <begin position="291"/>
        <end position="311"/>
    </location>
</feature>
<organism evidence="2 3">
    <name type="scientific">Candidatus Curtissbacteria bacterium GW2011_GWA1_41_11</name>
    <dbReference type="NCBI Taxonomy" id="1618409"/>
    <lineage>
        <taxon>Bacteria</taxon>
        <taxon>Candidatus Curtissiibacteriota</taxon>
    </lineage>
</organism>
<feature type="transmembrane region" description="Helical" evidence="1">
    <location>
        <begin position="178"/>
        <end position="194"/>
    </location>
</feature>
<dbReference type="EMBL" id="LCAG01000009">
    <property type="protein sequence ID" value="KKR86850.1"/>
    <property type="molecule type" value="Genomic_DNA"/>
</dbReference>
<feature type="transmembrane region" description="Helical" evidence="1">
    <location>
        <begin position="83"/>
        <end position="102"/>
    </location>
</feature>
<keyword evidence="1" id="KW-1133">Transmembrane helix</keyword>
<keyword evidence="1" id="KW-0812">Transmembrane</keyword>
<feature type="transmembrane region" description="Helical" evidence="1">
    <location>
        <begin position="114"/>
        <end position="132"/>
    </location>
</feature>
<gene>
    <name evidence="2" type="ORF">UU34_C0009G0018</name>
</gene>
<dbReference type="AlphaFoldDB" id="A0A0G0WQU6"/>
<reference evidence="2 3" key="1">
    <citation type="journal article" date="2015" name="Nature">
        <title>rRNA introns, odd ribosomes, and small enigmatic genomes across a large radiation of phyla.</title>
        <authorList>
            <person name="Brown C.T."/>
            <person name="Hug L.A."/>
            <person name="Thomas B.C."/>
            <person name="Sharon I."/>
            <person name="Castelle C.J."/>
            <person name="Singh A."/>
            <person name="Wilkins M.J."/>
            <person name="Williams K.H."/>
            <person name="Banfield J.F."/>
        </authorList>
    </citation>
    <scope>NUCLEOTIDE SEQUENCE [LARGE SCALE GENOMIC DNA]</scope>
</reference>
<evidence type="ECO:0000313" key="2">
    <source>
        <dbReference type="EMBL" id="KKR86850.1"/>
    </source>
</evidence>
<feature type="transmembrane region" description="Helical" evidence="1">
    <location>
        <begin position="431"/>
        <end position="452"/>
    </location>
</feature>
<dbReference type="Proteomes" id="UP000034854">
    <property type="component" value="Unassembled WGS sequence"/>
</dbReference>
<comment type="caution">
    <text evidence="2">The sequence shown here is derived from an EMBL/GenBank/DDBJ whole genome shotgun (WGS) entry which is preliminary data.</text>
</comment>
<evidence type="ECO:0000256" key="1">
    <source>
        <dbReference type="SAM" id="Phobius"/>
    </source>
</evidence>
<sequence>MDPQKKLPIRSRFWFKKHVEPPKNGKIFDQITIVYSIVLAVLSFAIFWPIISKIEFEEAFFTPLVPFLINLLSAYGIGASEAVRGIFIISSIAATVGLYLFIRDLTKRQIVPILSALVFLIPHVPVGVLTFLKNDLSELISTRSFFTIAYGDGAQILALAILPFAAISFVRYLREPKNIYLILSVILSSLVLLINRSQAVNLFLVLGVLSLTEFFLELNKDKFVGFFRVVFLSLGLVAFWYTPSFWVESYQLVATQIIENIKFLFPLPFIIITLSLVFSFIFFARRYERQPIFIAFLLFIIFLSIILSWFLSGYSFIPHPHRLVPNLIMFGAIVAALILTSIIDSLRIVEKLNFEYLKIQLKIAGAVVFGVTSFVVLVAVAYSIFPYAVSLISGPSGFWTKVRESVVADRNGRITLADGNFKLVQLNVGVWQQYLGSGLSLLFLIYLVTLYVNRRETVVRFMNSVDEIKTT</sequence>
<keyword evidence="1" id="KW-0472">Membrane</keyword>
<feature type="transmembrane region" description="Helical" evidence="1">
    <location>
        <begin position="27"/>
        <end position="48"/>
    </location>
</feature>
<feature type="transmembrane region" description="Helical" evidence="1">
    <location>
        <begin position="200"/>
        <end position="216"/>
    </location>
</feature>
<accession>A0A0G0WQU6</accession>
<evidence type="ECO:0000313" key="3">
    <source>
        <dbReference type="Proteomes" id="UP000034854"/>
    </source>
</evidence>
<feature type="transmembrane region" description="Helical" evidence="1">
    <location>
        <begin position="323"/>
        <end position="343"/>
    </location>
</feature>
<feature type="transmembrane region" description="Helical" evidence="1">
    <location>
        <begin position="263"/>
        <end position="284"/>
    </location>
</feature>
<feature type="transmembrane region" description="Helical" evidence="1">
    <location>
        <begin position="144"/>
        <end position="166"/>
    </location>
</feature>